<dbReference type="AlphaFoldDB" id="A0A2C9EJF9"/>
<dbReference type="GeneID" id="57474990"/>
<name>A0A2C9EJF9_PSEPH</name>
<keyword evidence="1" id="KW-0472">Membrane</keyword>
<sequence length="338" mass="38453">MQFLKHDAELVKLLATSNAEVARAKSNEDLLRVIARLQSFRGGLEFDHAQSWLLLMLAIVSAIPAMAGVELMWFATACLGFATLYTWMGRKAVLDELPQKIARKCSLLSNGLWDPGGTADERFAQLSSEFDDYDRGNDSRRIEASARGTYQGPRHQLSFVFHHLRYVNSHYKRKSDGESERVYESFDRFSLVVDFPWVRGVMVRSDLPNTKSKKRKVFETTSDDFNRSFNFTGDSELACAKFATPTTLAFLLELRRRLKKVNLEFSSEGHLCLSFDDAEVMAYKDPGTFDDLPSFYANIEQGLPLPNLFPVLALVHELAELHDNNFDLPLKVTDEMEQ</sequence>
<dbReference type="EMBL" id="CP003190">
    <property type="protein sequence ID" value="AGL83781.1"/>
    <property type="molecule type" value="Genomic_DNA"/>
</dbReference>
<evidence type="ECO:0000313" key="2">
    <source>
        <dbReference type="EMBL" id="AGL83781.1"/>
    </source>
</evidence>
<proteinExistence type="predicted"/>
<dbReference type="HOGENOM" id="CLU_821015_0_0_6"/>
<reference evidence="3" key="1">
    <citation type="journal article" date="2014" name="Genome Announc.">
        <title>Full-genome sequence of the plant growth-promoting bacterium Pseudomonas protegens CHA0.</title>
        <authorList>
            <person name="Jousset A."/>
            <person name="Schuldes J."/>
            <person name="Keel C."/>
            <person name="Maurhofer M."/>
            <person name="Daniel R."/>
            <person name="Scheu S."/>
            <person name="Thuermer A."/>
        </authorList>
    </citation>
    <scope>NUCLEOTIDE SEQUENCE [LARGE SCALE GENOMIC DNA]</scope>
    <source>
        <strain evidence="3">DSM 19095 / LMG 27888 / CFBP 6595 / CHA0</strain>
    </source>
</reference>
<feature type="transmembrane region" description="Helical" evidence="1">
    <location>
        <begin position="52"/>
        <end position="85"/>
    </location>
</feature>
<evidence type="ECO:0000256" key="1">
    <source>
        <dbReference type="SAM" id="Phobius"/>
    </source>
</evidence>
<keyword evidence="1" id="KW-1133">Transmembrane helix</keyword>
<dbReference type="RefSeq" id="WP_015634813.1">
    <property type="nucleotide sequence ID" value="NC_021237.1"/>
</dbReference>
<organism evidence="2 3">
    <name type="scientific">Pseudomonas protegens (strain DSM 19095 / LMG 27888 / CFBP 6595 / CHA0)</name>
    <dbReference type="NCBI Taxonomy" id="1124983"/>
    <lineage>
        <taxon>Bacteria</taxon>
        <taxon>Pseudomonadati</taxon>
        <taxon>Pseudomonadota</taxon>
        <taxon>Gammaproteobacteria</taxon>
        <taxon>Pseudomonadales</taxon>
        <taxon>Pseudomonadaceae</taxon>
        <taxon>Pseudomonas</taxon>
    </lineage>
</organism>
<protein>
    <recommendedName>
        <fullName evidence="4">DUF3137 domain-containing protein</fullName>
    </recommendedName>
</protein>
<gene>
    <name evidence="2" type="ORF">PFLCHA0_c20000</name>
</gene>
<dbReference type="Proteomes" id="UP000013940">
    <property type="component" value="Chromosome"/>
</dbReference>
<accession>A0A2C9EJF9</accession>
<dbReference type="KEGG" id="pprc:PFLCHA0_c20000"/>
<keyword evidence="1" id="KW-0812">Transmembrane</keyword>
<evidence type="ECO:0008006" key="4">
    <source>
        <dbReference type="Google" id="ProtNLM"/>
    </source>
</evidence>
<evidence type="ECO:0000313" key="3">
    <source>
        <dbReference type="Proteomes" id="UP000013940"/>
    </source>
</evidence>